<dbReference type="Proteomes" id="UP000181899">
    <property type="component" value="Unassembled WGS sequence"/>
</dbReference>
<keyword evidence="3" id="KW-0520">NAD</keyword>
<dbReference type="OrthoDB" id="9804734at2"/>
<evidence type="ECO:0000313" key="7">
    <source>
        <dbReference type="Proteomes" id="UP000181899"/>
    </source>
</evidence>
<dbReference type="CDD" id="cd08183">
    <property type="entry name" value="Fe-ADH-like"/>
    <property type="match status" value="1"/>
</dbReference>
<accession>A0A1I5ESP6</accession>
<dbReference type="Pfam" id="PF00465">
    <property type="entry name" value="Fe-ADH"/>
    <property type="match status" value="1"/>
</dbReference>
<dbReference type="Pfam" id="PF25137">
    <property type="entry name" value="ADH_Fe_C"/>
    <property type="match status" value="1"/>
</dbReference>
<dbReference type="InterPro" id="IPR039697">
    <property type="entry name" value="Alcohol_dehydrogenase_Fe"/>
</dbReference>
<dbReference type="Gene3D" id="1.20.1090.10">
    <property type="entry name" value="Dehydroquinate synthase-like - alpha domain"/>
    <property type="match status" value="1"/>
</dbReference>
<dbReference type="InterPro" id="IPR056798">
    <property type="entry name" value="ADH_Fe_C"/>
</dbReference>
<evidence type="ECO:0000256" key="3">
    <source>
        <dbReference type="ARBA" id="ARBA00023027"/>
    </source>
</evidence>
<evidence type="ECO:0000256" key="2">
    <source>
        <dbReference type="ARBA" id="ARBA00023002"/>
    </source>
</evidence>
<dbReference type="RefSeq" id="WP_074913183.1">
    <property type="nucleotide sequence ID" value="NZ_FOVK01000020.1"/>
</dbReference>
<reference evidence="6 7" key="1">
    <citation type="submission" date="2016-10" db="EMBL/GenBank/DDBJ databases">
        <authorList>
            <person name="de Groot N.N."/>
        </authorList>
    </citation>
    <scope>NUCLEOTIDE SEQUENCE [LARGE SCALE GENOMIC DNA]</scope>
    <source>
        <strain evidence="6 7">ML2</strain>
    </source>
</reference>
<dbReference type="GO" id="GO:0046872">
    <property type="term" value="F:metal ion binding"/>
    <property type="evidence" value="ECO:0007669"/>
    <property type="project" value="InterPro"/>
</dbReference>
<dbReference type="InterPro" id="IPR018211">
    <property type="entry name" value="ADH_Fe_CS"/>
</dbReference>
<evidence type="ECO:0000259" key="4">
    <source>
        <dbReference type="Pfam" id="PF00465"/>
    </source>
</evidence>
<evidence type="ECO:0000256" key="1">
    <source>
        <dbReference type="ARBA" id="ARBA00007358"/>
    </source>
</evidence>
<protein>
    <submittedName>
        <fullName evidence="6">Alcohol dehydrogenase, class IV</fullName>
    </submittedName>
</protein>
<keyword evidence="7" id="KW-1185">Reference proteome</keyword>
<dbReference type="EMBL" id="FOVK01000020">
    <property type="protein sequence ID" value="SFO14538.1"/>
    <property type="molecule type" value="Genomic_DNA"/>
</dbReference>
<dbReference type="Gene3D" id="3.40.50.1970">
    <property type="match status" value="1"/>
</dbReference>
<dbReference type="AlphaFoldDB" id="A0A1I5ESP6"/>
<keyword evidence="2" id="KW-0560">Oxidoreductase</keyword>
<evidence type="ECO:0000259" key="5">
    <source>
        <dbReference type="Pfam" id="PF25137"/>
    </source>
</evidence>
<dbReference type="GO" id="GO:0004022">
    <property type="term" value="F:alcohol dehydrogenase (NAD+) activity"/>
    <property type="evidence" value="ECO:0007669"/>
    <property type="project" value="UniProtKB-ARBA"/>
</dbReference>
<dbReference type="PROSITE" id="PS00913">
    <property type="entry name" value="ADH_IRON_1"/>
    <property type="match status" value="1"/>
</dbReference>
<dbReference type="SUPFAM" id="SSF56796">
    <property type="entry name" value="Dehydroquinate synthase-like"/>
    <property type="match status" value="1"/>
</dbReference>
<gene>
    <name evidence="6" type="ORF">SAMN04488695_12025</name>
</gene>
<name>A0A1I5ESP6_9CLOT</name>
<dbReference type="PANTHER" id="PTHR11496">
    <property type="entry name" value="ALCOHOL DEHYDROGENASE"/>
    <property type="match status" value="1"/>
</dbReference>
<dbReference type="PANTHER" id="PTHR11496:SF102">
    <property type="entry name" value="ALCOHOL DEHYDROGENASE 4"/>
    <property type="match status" value="1"/>
</dbReference>
<evidence type="ECO:0000313" key="6">
    <source>
        <dbReference type="EMBL" id="SFO14538.1"/>
    </source>
</evidence>
<comment type="similarity">
    <text evidence="1">Belongs to the iron-containing alcohol dehydrogenase family.</text>
</comment>
<organism evidence="6 7">
    <name type="scientific">Proteiniclasticum ruminis</name>
    <dbReference type="NCBI Taxonomy" id="398199"/>
    <lineage>
        <taxon>Bacteria</taxon>
        <taxon>Bacillati</taxon>
        <taxon>Bacillota</taxon>
        <taxon>Clostridia</taxon>
        <taxon>Eubacteriales</taxon>
        <taxon>Clostridiaceae</taxon>
        <taxon>Proteiniclasticum</taxon>
    </lineage>
</organism>
<feature type="domain" description="Fe-containing alcohol dehydrogenase-like C-terminal" evidence="5">
    <location>
        <begin position="187"/>
        <end position="384"/>
    </location>
</feature>
<dbReference type="InterPro" id="IPR001670">
    <property type="entry name" value="ADH_Fe/GldA"/>
</dbReference>
<proteinExistence type="inferred from homology"/>
<dbReference type="FunFam" id="3.40.50.1970:FF:000003">
    <property type="entry name" value="Alcohol dehydrogenase, iron-containing"/>
    <property type="match status" value="1"/>
</dbReference>
<feature type="domain" description="Alcohol dehydrogenase iron-type/glycerol dehydrogenase GldA" evidence="4">
    <location>
        <begin position="11"/>
        <end position="176"/>
    </location>
</feature>
<sequence length="386" mass="41820">MNKFEFMTSDRILFEKNGLKNIGKLAKPFGKKALVVTGGRAENAASIEEYLKNEGIESARFQVYTEPSLDTMKVGLDLARSEKCDMVIACGGGSAIDAGKIIAAMMTNEGEILSYVEVIGEGKSLKSPSAPCIAVPTTAGTGAEVTKNAVISSDLHKVKVSLRSPYMYPNLVLLDPILTMSMPQSVTASTGLDALTQVIEPFVSHLSNPMTDAFCKEGMRLAARSLRKAFDRGEDIDAREEMLLVSLFGGIALANAKLGVVHGFAGVIGGMYGIPHGIVCAGLLPYSFETNVKALEEREKDNRALERYKEISEILTGDRNASIEDGMNWVMDLCNHLSIPKFKDLGMKKEDFPEIIEKSMGASSMKGNPIVLTKDELEEMLTSAFQ</sequence>